<name>A0ABP7QNE8_9ACTN</name>
<evidence type="ECO:0008006" key="4">
    <source>
        <dbReference type="Google" id="ProtNLM"/>
    </source>
</evidence>
<proteinExistence type="predicted"/>
<reference evidence="3" key="1">
    <citation type="journal article" date="2019" name="Int. J. Syst. Evol. Microbiol.">
        <title>The Global Catalogue of Microorganisms (GCM) 10K type strain sequencing project: providing services to taxonomists for standard genome sequencing and annotation.</title>
        <authorList>
            <consortium name="The Broad Institute Genomics Platform"/>
            <consortium name="The Broad Institute Genome Sequencing Center for Infectious Disease"/>
            <person name="Wu L."/>
            <person name="Ma J."/>
        </authorList>
    </citation>
    <scope>NUCLEOTIDE SEQUENCE [LARGE SCALE GENOMIC DNA]</scope>
    <source>
        <strain evidence="3">JCM 17027</strain>
    </source>
</reference>
<sequence length="76" mass="8411">MSQLFAVPATVRGHETDAQGHLSQSVYLNYVEHTRWSLFQAAGIRQADSWPGAWAPSPWRRPSASGGSCSPGTRWR</sequence>
<dbReference type="Proteomes" id="UP001500034">
    <property type="component" value="Unassembled WGS sequence"/>
</dbReference>
<comment type="caution">
    <text evidence="2">The sequence shown here is derived from an EMBL/GenBank/DDBJ whole genome shotgun (WGS) entry which is preliminary data.</text>
</comment>
<gene>
    <name evidence="2" type="ORF">GCM10022384_36760</name>
</gene>
<feature type="region of interest" description="Disordered" evidence="1">
    <location>
        <begin position="54"/>
        <end position="76"/>
    </location>
</feature>
<dbReference type="SUPFAM" id="SSF54637">
    <property type="entry name" value="Thioesterase/thiol ester dehydrase-isomerase"/>
    <property type="match status" value="1"/>
</dbReference>
<dbReference type="InterPro" id="IPR029069">
    <property type="entry name" value="HotDog_dom_sf"/>
</dbReference>
<evidence type="ECO:0000313" key="3">
    <source>
        <dbReference type="Proteomes" id="UP001500034"/>
    </source>
</evidence>
<dbReference type="Gene3D" id="3.10.129.10">
    <property type="entry name" value="Hotdog Thioesterase"/>
    <property type="match status" value="1"/>
</dbReference>
<dbReference type="EMBL" id="BAABCQ010000067">
    <property type="protein sequence ID" value="GAA3985032.1"/>
    <property type="molecule type" value="Genomic_DNA"/>
</dbReference>
<feature type="compositionally biased region" description="Polar residues" evidence="1">
    <location>
        <begin position="65"/>
        <end position="76"/>
    </location>
</feature>
<evidence type="ECO:0000313" key="2">
    <source>
        <dbReference type="EMBL" id="GAA3985032.1"/>
    </source>
</evidence>
<keyword evidence="3" id="KW-1185">Reference proteome</keyword>
<organism evidence="2 3">
    <name type="scientific">Streptomyces marokkonensis</name>
    <dbReference type="NCBI Taxonomy" id="324855"/>
    <lineage>
        <taxon>Bacteria</taxon>
        <taxon>Bacillati</taxon>
        <taxon>Actinomycetota</taxon>
        <taxon>Actinomycetes</taxon>
        <taxon>Kitasatosporales</taxon>
        <taxon>Streptomycetaceae</taxon>
        <taxon>Streptomyces</taxon>
    </lineage>
</organism>
<protein>
    <recommendedName>
        <fullName evidence="4">Thioesterase</fullName>
    </recommendedName>
</protein>
<evidence type="ECO:0000256" key="1">
    <source>
        <dbReference type="SAM" id="MobiDB-lite"/>
    </source>
</evidence>
<accession>A0ABP7QNE8</accession>